<dbReference type="InterPro" id="IPR036388">
    <property type="entry name" value="WH-like_DNA-bd_sf"/>
</dbReference>
<dbReference type="PANTHER" id="PTHR43022:SF1">
    <property type="entry name" value="PROTEIN SMF"/>
    <property type="match status" value="1"/>
</dbReference>
<dbReference type="InterPro" id="IPR003488">
    <property type="entry name" value="DprA"/>
</dbReference>
<feature type="domain" description="Smf/DprA SLOG" evidence="2">
    <location>
        <begin position="84"/>
        <end position="292"/>
    </location>
</feature>
<dbReference type="InterPro" id="IPR041614">
    <property type="entry name" value="DprA_WH"/>
</dbReference>
<dbReference type="PANTHER" id="PTHR43022">
    <property type="entry name" value="PROTEIN SMF"/>
    <property type="match status" value="1"/>
</dbReference>
<dbReference type="Pfam" id="PF02481">
    <property type="entry name" value="DNA_processg_A"/>
    <property type="match status" value="1"/>
</dbReference>
<evidence type="ECO:0000259" key="2">
    <source>
        <dbReference type="Pfam" id="PF02481"/>
    </source>
</evidence>
<evidence type="ECO:0000259" key="3">
    <source>
        <dbReference type="Pfam" id="PF17782"/>
    </source>
</evidence>
<accession>A0A5S9N3R6</accession>
<feature type="domain" description="DprA winged helix" evidence="3">
    <location>
        <begin position="317"/>
        <end position="360"/>
    </location>
</feature>
<dbReference type="EMBL" id="CACSII010000001">
    <property type="protein sequence ID" value="CAA0083355.1"/>
    <property type="molecule type" value="Genomic_DNA"/>
</dbReference>
<evidence type="ECO:0000313" key="5">
    <source>
        <dbReference type="Proteomes" id="UP000434580"/>
    </source>
</evidence>
<dbReference type="AlphaFoldDB" id="A0A5S9N3R6"/>
<reference evidence="4 5" key="1">
    <citation type="submission" date="2019-11" db="EMBL/GenBank/DDBJ databases">
        <authorList>
            <person name="Holert J."/>
        </authorList>
    </citation>
    <scope>NUCLEOTIDE SEQUENCE [LARGE SCALE GENOMIC DNA]</scope>
    <source>
        <strain evidence="4">BC5_2</strain>
    </source>
</reference>
<evidence type="ECO:0000256" key="1">
    <source>
        <dbReference type="ARBA" id="ARBA00006525"/>
    </source>
</evidence>
<protein>
    <submittedName>
        <fullName evidence="4">DNA processing protein DprA</fullName>
    </submittedName>
</protein>
<dbReference type="GO" id="GO:0009294">
    <property type="term" value="P:DNA-mediated transformation"/>
    <property type="evidence" value="ECO:0007669"/>
    <property type="project" value="InterPro"/>
</dbReference>
<dbReference type="OrthoDB" id="9785707at2"/>
<sequence>MEDLPHYFPWLLLHRVDGLGPRRLQQLIDRYQSPLQLIYEADPAAMAQLGLPVLAELLIQKSHHPVWQRTLRDLDYLITSDIRVMTWACDDYPVLLREIASAPPVLFIRGQSAVLSALQVGIVGSRKASKLALQISYDWSRRLTGQHVAITSGLALGVDGAAHRGAIDGGGLTIAVMAQGIDQIYPKRHQGLAEQIIEHGALVSEFPLSSDPKRDHFPRRNRIISGLSHGVLVVEAARKSGSLITARYAAEQNRDVFAIPGSIHNPQAEGCHDLIKQGAFLAADVDDILQHFPLQASQSCLDLAAIGTEPPPCPTHLQPLLTKIPFDYTHLDILITESGTSAAELSSQLLELEMDGWVENQSAHYRRIK</sequence>
<evidence type="ECO:0000313" key="4">
    <source>
        <dbReference type="EMBL" id="CAA0083355.1"/>
    </source>
</evidence>
<dbReference type="Gene3D" id="3.40.50.450">
    <property type="match status" value="1"/>
</dbReference>
<dbReference type="SUPFAM" id="SSF102405">
    <property type="entry name" value="MCP/YpsA-like"/>
    <property type="match status" value="1"/>
</dbReference>
<dbReference type="Gene3D" id="1.10.10.10">
    <property type="entry name" value="Winged helix-like DNA-binding domain superfamily/Winged helix DNA-binding domain"/>
    <property type="match status" value="1"/>
</dbReference>
<dbReference type="NCBIfam" id="TIGR00732">
    <property type="entry name" value="dprA"/>
    <property type="match status" value="1"/>
</dbReference>
<dbReference type="Proteomes" id="UP000434580">
    <property type="component" value="Unassembled WGS sequence"/>
</dbReference>
<proteinExistence type="inferred from homology"/>
<name>A0A5S9N3R6_9GAMM</name>
<dbReference type="InterPro" id="IPR057666">
    <property type="entry name" value="DrpA_SLOG"/>
</dbReference>
<organism evidence="4 5">
    <name type="scientific">BD1-7 clade bacterium</name>
    <dbReference type="NCBI Taxonomy" id="2029982"/>
    <lineage>
        <taxon>Bacteria</taxon>
        <taxon>Pseudomonadati</taxon>
        <taxon>Pseudomonadota</taxon>
        <taxon>Gammaproteobacteria</taxon>
        <taxon>Cellvibrionales</taxon>
        <taxon>Spongiibacteraceae</taxon>
        <taxon>BD1-7 clade</taxon>
    </lineage>
</organism>
<gene>
    <name evidence="4" type="primary">dprA</name>
    <name evidence="4" type="ORF">DPBNPPHM_00576</name>
</gene>
<dbReference type="Pfam" id="PF17782">
    <property type="entry name" value="WHD_DprA"/>
    <property type="match status" value="1"/>
</dbReference>
<comment type="similarity">
    <text evidence="1">Belongs to the DprA/Smf family.</text>
</comment>